<dbReference type="Proteomes" id="UP000681967">
    <property type="component" value="Unassembled WGS sequence"/>
</dbReference>
<evidence type="ECO:0000313" key="2">
    <source>
        <dbReference type="EMBL" id="CAF1622990.1"/>
    </source>
</evidence>
<feature type="compositionally biased region" description="Polar residues" evidence="1">
    <location>
        <begin position="13"/>
        <end position="26"/>
    </location>
</feature>
<dbReference type="EMBL" id="CAJOBH010026038">
    <property type="protein sequence ID" value="CAF4250173.1"/>
    <property type="molecule type" value="Genomic_DNA"/>
</dbReference>
<feature type="region of interest" description="Disordered" evidence="1">
    <location>
        <begin position="1"/>
        <end position="115"/>
    </location>
</feature>
<accession>A0A816CD08</accession>
<evidence type="ECO:0000313" key="3">
    <source>
        <dbReference type="EMBL" id="CAF4250173.1"/>
    </source>
</evidence>
<dbReference type="Proteomes" id="UP000663855">
    <property type="component" value="Unassembled WGS sequence"/>
</dbReference>
<dbReference type="AlphaFoldDB" id="A0A816CD08"/>
<feature type="compositionally biased region" description="Acidic residues" evidence="1">
    <location>
        <begin position="57"/>
        <end position="74"/>
    </location>
</feature>
<feature type="compositionally biased region" description="Basic and acidic residues" evidence="1">
    <location>
        <begin position="103"/>
        <end position="115"/>
    </location>
</feature>
<sequence>MSEYERKRKNYIRSKSTQKIDSPQSNDELEETIDDKNPSMMIDNNILMTKTPQSLDDLLDVDDNNNENDEDKEENENHNNTNDDVDNDSTHLSIDDPTTTEQTRQKKSIEKNGKI</sequence>
<feature type="compositionally biased region" description="Polar residues" evidence="1">
    <location>
        <begin position="90"/>
        <end position="102"/>
    </location>
</feature>
<dbReference type="EMBL" id="CAJNOV010018648">
    <property type="protein sequence ID" value="CAF1622990.1"/>
    <property type="molecule type" value="Genomic_DNA"/>
</dbReference>
<gene>
    <name evidence="3" type="ORF">BYL167_LOCUS25516</name>
    <name evidence="2" type="ORF">CJN711_LOCUS38256</name>
</gene>
<organism evidence="2 4">
    <name type="scientific">Rotaria magnacalcarata</name>
    <dbReference type="NCBI Taxonomy" id="392030"/>
    <lineage>
        <taxon>Eukaryota</taxon>
        <taxon>Metazoa</taxon>
        <taxon>Spiralia</taxon>
        <taxon>Gnathifera</taxon>
        <taxon>Rotifera</taxon>
        <taxon>Eurotatoria</taxon>
        <taxon>Bdelloidea</taxon>
        <taxon>Philodinida</taxon>
        <taxon>Philodinidae</taxon>
        <taxon>Rotaria</taxon>
    </lineage>
</organism>
<evidence type="ECO:0000256" key="1">
    <source>
        <dbReference type="SAM" id="MobiDB-lite"/>
    </source>
</evidence>
<comment type="caution">
    <text evidence="2">The sequence shown here is derived from an EMBL/GenBank/DDBJ whole genome shotgun (WGS) entry which is preliminary data.</text>
</comment>
<protein>
    <submittedName>
        <fullName evidence="2">Uncharacterized protein</fullName>
    </submittedName>
</protein>
<evidence type="ECO:0000313" key="4">
    <source>
        <dbReference type="Proteomes" id="UP000663855"/>
    </source>
</evidence>
<reference evidence="2" key="1">
    <citation type="submission" date="2021-02" db="EMBL/GenBank/DDBJ databases">
        <authorList>
            <person name="Nowell W R."/>
        </authorList>
    </citation>
    <scope>NUCLEOTIDE SEQUENCE</scope>
</reference>
<name>A0A816CD08_9BILA</name>
<proteinExistence type="predicted"/>